<keyword evidence="3" id="KW-1185">Reference proteome</keyword>
<dbReference type="InterPro" id="IPR049945">
    <property type="entry name" value="AAA_22"/>
</dbReference>
<dbReference type="AlphaFoldDB" id="E8N435"/>
<dbReference type="RefSeq" id="WP_013559587.1">
    <property type="nucleotide sequence ID" value="NC_014960.1"/>
</dbReference>
<dbReference type="eggNOG" id="COG1239">
    <property type="taxonomic scope" value="Bacteria"/>
</dbReference>
<dbReference type="KEGG" id="atm:ANT_11650"/>
<proteinExistence type="predicted"/>
<evidence type="ECO:0000313" key="2">
    <source>
        <dbReference type="EMBL" id="BAJ63199.1"/>
    </source>
</evidence>
<reference evidence="2 3" key="1">
    <citation type="submission" date="2010-12" db="EMBL/GenBank/DDBJ databases">
        <title>Whole genome sequence of Anaerolinea thermophila UNI-1.</title>
        <authorList>
            <person name="Narita-Yamada S."/>
            <person name="Kishi E."/>
            <person name="Watanabe Y."/>
            <person name="Takasaki K."/>
            <person name="Ankai A."/>
            <person name="Oguchi A."/>
            <person name="Fukui S."/>
            <person name="Takahashi M."/>
            <person name="Yashiro I."/>
            <person name="Hosoyama A."/>
            <person name="Sekiguchi Y."/>
            <person name="Hanada S."/>
            <person name="Fujita N."/>
        </authorList>
    </citation>
    <scope>NUCLEOTIDE SEQUENCE [LARGE SCALE GENOMIC DNA]</scope>
    <source>
        <strain evidence="3">DSM 14523 / JCM 11388 / NBRC 100420 / UNI-1</strain>
    </source>
</reference>
<dbReference type="InterPro" id="IPR003593">
    <property type="entry name" value="AAA+_ATPase"/>
</dbReference>
<dbReference type="HOGENOM" id="CLU_016684_0_1_0"/>
<dbReference type="InParanoid" id="E8N435"/>
<name>E8N435_ANATU</name>
<dbReference type="SMART" id="SM00382">
    <property type="entry name" value="AAA"/>
    <property type="match status" value="1"/>
</dbReference>
<sequence>MSEHPSFEIPEPKDYLLTRTVKSLKELVDLVSGKAFQSEVNREDAGLAEIMPFPFLALVGQQEMKLALLLAIINPLVNGVLLIGPRGTGKTTTARSLIDLLPEVQRSTCFYGCLPEDIEQGGMDAVCPDCAKKYAEGIPLTRTDRVRLIELPLNAKLEDVVGALDEHAPGHLRMRIRRGILAQADQNVLYVDEVNLLSDDIINAILDAASSGTYTLRRNLVAATYRSRFTLVGSMNPEEGNLRPQIMDRFGLRVVVHGLDNLDERLEAYRRARAYRLNPRATVAQYAEETAQARAEIQVARSLLSKVEIPTEVARAGSELVRQFQVESLRAEITLFEAARAYAAADGRTTVTMEDIKMVAPMALRLRRSAFMIQYFREQSREEEEMRKILDTLS</sequence>
<evidence type="ECO:0000313" key="3">
    <source>
        <dbReference type="Proteomes" id="UP000008922"/>
    </source>
</evidence>
<gene>
    <name evidence="2" type="ordered locus">ANT_11650</name>
</gene>
<dbReference type="InterPro" id="IPR041628">
    <property type="entry name" value="ChlI/MoxR_AAA_lid"/>
</dbReference>
<dbReference type="GO" id="GO:0016887">
    <property type="term" value="F:ATP hydrolysis activity"/>
    <property type="evidence" value="ECO:0007669"/>
    <property type="project" value="InterPro"/>
</dbReference>
<accession>E8N435</accession>
<dbReference type="OrthoDB" id="9775079at2"/>
<dbReference type="CDD" id="cd00009">
    <property type="entry name" value="AAA"/>
    <property type="match status" value="1"/>
</dbReference>
<evidence type="ECO:0000259" key="1">
    <source>
        <dbReference type="SMART" id="SM00382"/>
    </source>
</evidence>
<dbReference type="InterPro" id="IPR027417">
    <property type="entry name" value="P-loop_NTPase"/>
</dbReference>
<protein>
    <submittedName>
        <fullName evidence="2">Magnesium chelatase, ChlI subunit</fullName>
    </submittedName>
</protein>
<dbReference type="Gene3D" id="1.10.8.80">
    <property type="entry name" value="Magnesium chelatase subunit I, C-Terminal domain"/>
    <property type="match status" value="1"/>
</dbReference>
<dbReference type="PANTHER" id="PTHR35023">
    <property type="entry name" value="CHELATASE-RELATED"/>
    <property type="match status" value="1"/>
</dbReference>
<dbReference type="Pfam" id="PF13401">
    <property type="entry name" value="AAA_22"/>
    <property type="match status" value="1"/>
</dbReference>
<dbReference type="Gene3D" id="3.40.50.300">
    <property type="entry name" value="P-loop containing nucleotide triphosphate hydrolases"/>
    <property type="match status" value="1"/>
</dbReference>
<dbReference type="PANTHER" id="PTHR35023:SF1">
    <property type="entry name" value="MG-PROTOPORPHYRIN IX CHELATASE"/>
    <property type="match status" value="1"/>
</dbReference>
<dbReference type="STRING" id="926569.ANT_11650"/>
<organism evidence="2 3">
    <name type="scientific">Anaerolinea thermophila (strain DSM 14523 / JCM 11388 / NBRC 100420 / UNI-1)</name>
    <dbReference type="NCBI Taxonomy" id="926569"/>
    <lineage>
        <taxon>Bacteria</taxon>
        <taxon>Bacillati</taxon>
        <taxon>Chloroflexota</taxon>
        <taxon>Anaerolineae</taxon>
        <taxon>Anaerolineales</taxon>
        <taxon>Anaerolineaceae</taxon>
        <taxon>Anaerolinea</taxon>
    </lineage>
</organism>
<dbReference type="Proteomes" id="UP000008922">
    <property type="component" value="Chromosome"/>
</dbReference>
<dbReference type="EMBL" id="AP012029">
    <property type="protein sequence ID" value="BAJ63199.1"/>
    <property type="molecule type" value="Genomic_DNA"/>
</dbReference>
<dbReference type="InterPro" id="IPR052989">
    <property type="entry name" value="Mg-chelatase_DI-like"/>
</dbReference>
<dbReference type="Pfam" id="PF17863">
    <property type="entry name" value="AAA_lid_2"/>
    <property type="match status" value="1"/>
</dbReference>
<dbReference type="SUPFAM" id="SSF52540">
    <property type="entry name" value="P-loop containing nucleoside triphosphate hydrolases"/>
    <property type="match status" value="1"/>
</dbReference>
<feature type="domain" description="AAA+ ATPase" evidence="1">
    <location>
        <begin position="76"/>
        <end position="260"/>
    </location>
</feature>